<name>A0A553ZRR6_9ACTN</name>
<comment type="caution">
    <text evidence="2">The sequence shown here is derived from an EMBL/GenBank/DDBJ whole genome shotgun (WGS) entry which is preliminary data.</text>
</comment>
<organism evidence="2 3">
    <name type="scientific">Streptomyces benahoarensis</name>
    <dbReference type="NCBI Taxonomy" id="2595054"/>
    <lineage>
        <taxon>Bacteria</taxon>
        <taxon>Bacillati</taxon>
        <taxon>Actinomycetota</taxon>
        <taxon>Actinomycetes</taxon>
        <taxon>Kitasatosporales</taxon>
        <taxon>Streptomycetaceae</taxon>
        <taxon>Streptomyces</taxon>
    </lineage>
</organism>
<feature type="compositionally biased region" description="Basic residues" evidence="1">
    <location>
        <begin position="100"/>
        <end position="115"/>
    </location>
</feature>
<dbReference type="Proteomes" id="UP000320888">
    <property type="component" value="Unassembled WGS sequence"/>
</dbReference>
<gene>
    <name evidence="2" type="ORF">FNZ23_00730</name>
</gene>
<proteinExistence type="predicted"/>
<evidence type="ECO:0000256" key="1">
    <source>
        <dbReference type="SAM" id="MobiDB-lite"/>
    </source>
</evidence>
<protein>
    <submittedName>
        <fullName evidence="2">Uncharacterized protein</fullName>
    </submittedName>
</protein>
<sequence>MDHFTKVSLTAAVAAGYVLGRTKKGKLAIGLASLVAGQQLPLSPREIVSLGIHKLAQNPQFAPLIEQARGEVLEAGRTALSATANRRLEAVADALEQRTKKAAAKNHPHRNSRRR</sequence>
<dbReference type="OrthoDB" id="4338606at2"/>
<reference evidence="2 3" key="1">
    <citation type="submission" date="2019-07" db="EMBL/GenBank/DDBJ databases">
        <title>Draft genome for Streptomyces benahoarensis MZ03-48.</title>
        <authorList>
            <person name="Gonzalez-Pimentel J.L."/>
        </authorList>
    </citation>
    <scope>NUCLEOTIDE SEQUENCE [LARGE SCALE GENOMIC DNA]</scope>
    <source>
        <strain evidence="2 3">MZ03-48</strain>
    </source>
</reference>
<accession>A0A553ZRR6</accession>
<keyword evidence="3" id="KW-1185">Reference proteome</keyword>
<dbReference type="EMBL" id="VKLS01000002">
    <property type="protein sequence ID" value="TSB44168.1"/>
    <property type="molecule type" value="Genomic_DNA"/>
</dbReference>
<feature type="region of interest" description="Disordered" evidence="1">
    <location>
        <begin position="95"/>
        <end position="115"/>
    </location>
</feature>
<evidence type="ECO:0000313" key="2">
    <source>
        <dbReference type="EMBL" id="TSB44168.1"/>
    </source>
</evidence>
<dbReference type="RefSeq" id="WP_143939558.1">
    <property type="nucleotide sequence ID" value="NZ_VKLS01000002.1"/>
</dbReference>
<dbReference type="AlphaFoldDB" id="A0A553ZRR6"/>
<evidence type="ECO:0000313" key="3">
    <source>
        <dbReference type="Proteomes" id="UP000320888"/>
    </source>
</evidence>